<evidence type="ECO:0000313" key="2">
    <source>
        <dbReference type="Proteomes" id="UP000249915"/>
    </source>
</evidence>
<accession>A0A2V4B262</accession>
<evidence type="ECO:0000313" key="1">
    <source>
        <dbReference type="EMBL" id="PXY27478.1"/>
    </source>
</evidence>
<organism evidence="1 2">
    <name type="scientific">Prauserella muralis</name>
    <dbReference type="NCBI Taxonomy" id="588067"/>
    <lineage>
        <taxon>Bacteria</taxon>
        <taxon>Bacillati</taxon>
        <taxon>Actinomycetota</taxon>
        <taxon>Actinomycetes</taxon>
        <taxon>Pseudonocardiales</taxon>
        <taxon>Pseudonocardiaceae</taxon>
        <taxon>Prauserella</taxon>
    </lineage>
</organism>
<dbReference type="OrthoDB" id="3556633at2"/>
<protein>
    <submittedName>
        <fullName evidence="1">Uncharacterized protein</fullName>
    </submittedName>
</protein>
<dbReference type="Proteomes" id="UP000249915">
    <property type="component" value="Unassembled WGS sequence"/>
</dbReference>
<keyword evidence="2" id="KW-1185">Reference proteome</keyword>
<reference evidence="1 2" key="1">
    <citation type="submission" date="2016-07" db="EMBL/GenBank/DDBJ databases">
        <title>Draft genome sequence of Prauserella muralis DSM 45305, isolated from a mould-covered wall in an indoor environment.</title>
        <authorList>
            <person name="Ruckert C."/>
            <person name="Albersmeier A."/>
            <person name="Jiang C.-L."/>
            <person name="Jiang Y."/>
            <person name="Kalinowski J."/>
            <person name="Schneider O."/>
            <person name="Winkler A."/>
            <person name="Zotchev S.B."/>
        </authorList>
    </citation>
    <scope>NUCLEOTIDE SEQUENCE [LARGE SCALE GENOMIC DNA]</scope>
    <source>
        <strain evidence="1 2">DSM 45305</strain>
    </source>
</reference>
<proteinExistence type="predicted"/>
<name>A0A2V4B262_9PSEU</name>
<dbReference type="AlphaFoldDB" id="A0A2V4B262"/>
<sequence length="180" mass="19189">MPHHDGVVTLPAEFVGRPGSLPRHCSRHGLPAVRQKDFVLQSKVKIKGNRFLQVGGRGVLGMAERLDQHRRNVRVADVKGWPLCRKCTRTRAWWLTVASVLFFGGLAAFAGALIVAGVTDGMPWLAGVAVAGFVLMPLSAFPFVLGSLPRLTGAQTSPDGASVIVTNPSEAFAAEVPSAR</sequence>
<dbReference type="EMBL" id="MASW01000002">
    <property type="protein sequence ID" value="PXY27478.1"/>
    <property type="molecule type" value="Genomic_DNA"/>
</dbReference>
<gene>
    <name evidence="1" type="ORF">BAY60_13735</name>
</gene>
<comment type="caution">
    <text evidence="1">The sequence shown here is derived from an EMBL/GenBank/DDBJ whole genome shotgun (WGS) entry which is preliminary data.</text>
</comment>